<keyword evidence="7" id="KW-1185">Reference proteome</keyword>
<comment type="caution">
    <text evidence="6">The sequence shown here is derived from an EMBL/GenBank/DDBJ whole genome shotgun (WGS) entry which is preliminary data.</text>
</comment>
<sequence>MSEATNVDLIAHGTTSDADTIRDTAVAQPLLVATAIATGRAVLGDTTPGLVAGHSVGELGAAALAGVISDAEAIRLVTVRGDAMAAAAAGAEPTSMAAVLGGDEAEVLARLEALGLTPANMNGGGQIVAAGAKAAIEALLADAPTRARVIELQVAGAFHTSYMAPAVAALEAAASATVTHDPRTALLSNADGATVTTGADALARIVRQVASPVRWDLCQARMLELGVTGIIEVAPGGVLTGLAKRSLKGIPAVALKSPDDLDAAKALLEEHA</sequence>
<evidence type="ECO:0000256" key="4">
    <source>
        <dbReference type="ARBA" id="ARBA00048462"/>
    </source>
</evidence>
<comment type="catalytic activity">
    <reaction evidence="4">
        <text>holo-[ACP] + malonyl-CoA = malonyl-[ACP] + CoA</text>
        <dbReference type="Rhea" id="RHEA:41792"/>
        <dbReference type="Rhea" id="RHEA-COMP:9623"/>
        <dbReference type="Rhea" id="RHEA-COMP:9685"/>
        <dbReference type="ChEBI" id="CHEBI:57287"/>
        <dbReference type="ChEBI" id="CHEBI:57384"/>
        <dbReference type="ChEBI" id="CHEBI:64479"/>
        <dbReference type="ChEBI" id="CHEBI:78449"/>
        <dbReference type="EC" id="2.3.1.39"/>
    </reaction>
</comment>
<dbReference type="InterPro" id="IPR014043">
    <property type="entry name" value="Acyl_transferase_dom"/>
</dbReference>
<dbReference type="InterPro" id="IPR001227">
    <property type="entry name" value="Ac_transferase_dom_sf"/>
</dbReference>
<proteinExistence type="predicted"/>
<dbReference type="SMART" id="SM00827">
    <property type="entry name" value="PKS_AT"/>
    <property type="match status" value="1"/>
</dbReference>
<dbReference type="Gene3D" id="3.30.70.250">
    <property type="entry name" value="Malonyl-CoA ACP transacylase, ACP-binding"/>
    <property type="match status" value="1"/>
</dbReference>
<evidence type="ECO:0000256" key="1">
    <source>
        <dbReference type="ARBA" id="ARBA00013258"/>
    </source>
</evidence>
<dbReference type="PANTHER" id="PTHR42681:SF1">
    <property type="entry name" value="MALONYL-COA-ACYL CARRIER PROTEIN TRANSACYLASE, MITOCHONDRIAL"/>
    <property type="match status" value="1"/>
</dbReference>
<evidence type="ECO:0000313" key="6">
    <source>
        <dbReference type="EMBL" id="GMA34123.1"/>
    </source>
</evidence>
<name>A0ABQ6IAN0_9MICO</name>
<dbReference type="EC" id="2.3.1.39" evidence="1"/>
<dbReference type="SUPFAM" id="SSF52151">
    <property type="entry name" value="FabD/lysophospholipase-like"/>
    <property type="match status" value="1"/>
</dbReference>
<keyword evidence="2" id="KW-0808">Transferase</keyword>
<evidence type="ECO:0000256" key="2">
    <source>
        <dbReference type="ARBA" id="ARBA00022679"/>
    </source>
</evidence>
<dbReference type="InterPro" id="IPR050858">
    <property type="entry name" value="Mal-CoA-ACP_Trans/PKS_FabD"/>
</dbReference>
<evidence type="ECO:0000313" key="7">
    <source>
        <dbReference type="Proteomes" id="UP001157125"/>
    </source>
</evidence>
<dbReference type="EMBL" id="BSUN01000001">
    <property type="protein sequence ID" value="GMA34123.1"/>
    <property type="molecule type" value="Genomic_DNA"/>
</dbReference>
<evidence type="ECO:0000256" key="3">
    <source>
        <dbReference type="ARBA" id="ARBA00023315"/>
    </source>
</evidence>
<dbReference type="Gene3D" id="3.40.366.10">
    <property type="entry name" value="Malonyl-Coenzyme A Acyl Carrier Protein, domain 2"/>
    <property type="match status" value="1"/>
</dbReference>
<accession>A0ABQ6IAN0</accession>
<dbReference type="InterPro" id="IPR016036">
    <property type="entry name" value="Malonyl_transacylase_ACP-bd"/>
</dbReference>
<feature type="domain" description="Malonyl-CoA:ACP transacylase (MAT)" evidence="5">
    <location>
        <begin position="7"/>
        <end position="260"/>
    </location>
</feature>
<gene>
    <name evidence="6" type="ORF">GCM10025876_03270</name>
</gene>
<reference evidence="7" key="1">
    <citation type="journal article" date="2019" name="Int. J. Syst. Evol. Microbiol.">
        <title>The Global Catalogue of Microorganisms (GCM) 10K type strain sequencing project: providing services to taxonomists for standard genome sequencing and annotation.</title>
        <authorList>
            <consortium name="The Broad Institute Genomics Platform"/>
            <consortium name="The Broad Institute Genome Sequencing Center for Infectious Disease"/>
            <person name="Wu L."/>
            <person name="Ma J."/>
        </authorList>
    </citation>
    <scope>NUCLEOTIDE SEQUENCE [LARGE SCALE GENOMIC DNA]</scope>
    <source>
        <strain evidence="7">NBRC 112299</strain>
    </source>
</reference>
<dbReference type="PANTHER" id="PTHR42681">
    <property type="entry name" value="MALONYL-COA-ACYL CARRIER PROTEIN TRANSACYLASE, MITOCHONDRIAL"/>
    <property type="match status" value="1"/>
</dbReference>
<dbReference type="SUPFAM" id="SSF55048">
    <property type="entry name" value="Probable ACP-binding domain of malonyl-CoA ACP transacylase"/>
    <property type="match status" value="1"/>
</dbReference>
<dbReference type="InterPro" id="IPR016035">
    <property type="entry name" value="Acyl_Trfase/lysoPLipase"/>
</dbReference>
<evidence type="ECO:0000259" key="5">
    <source>
        <dbReference type="SMART" id="SM00827"/>
    </source>
</evidence>
<keyword evidence="3" id="KW-0012">Acyltransferase</keyword>
<protein>
    <recommendedName>
        <fullName evidence="1">[acyl-carrier-protein] S-malonyltransferase</fullName>
        <ecNumber evidence="1">2.3.1.39</ecNumber>
    </recommendedName>
</protein>
<dbReference type="Proteomes" id="UP001157125">
    <property type="component" value="Unassembled WGS sequence"/>
</dbReference>
<dbReference type="Pfam" id="PF00698">
    <property type="entry name" value="Acyl_transf_1"/>
    <property type="match status" value="1"/>
</dbReference>
<organism evidence="6 7">
    <name type="scientific">Demequina litorisediminis</name>
    <dbReference type="NCBI Taxonomy" id="1849022"/>
    <lineage>
        <taxon>Bacteria</taxon>
        <taxon>Bacillati</taxon>
        <taxon>Actinomycetota</taxon>
        <taxon>Actinomycetes</taxon>
        <taxon>Micrococcales</taxon>
        <taxon>Demequinaceae</taxon>
        <taxon>Demequina</taxon>
    </lineage>
</organism>